<dbReference type="Gene3D" id="1.10.287.70">
    <property type="match status" value="1"/>
</dbReference>
<evidence type="ECO:0000313" key="3">
    <source>
        <dbReference type="Proteomes" id="UP000238479"/>
    </source>
</evidence>
<gene>
    <name evidence="2" type="ORF">RchiOBHm_Chr1g0341711</name>
</gene>
<evidence type="ECO:0000256" key="1">
    <source>
        <dbReference type="SAM" id="Phobius"/>
    </source>
</evidence>
<dbReference type="PANTHER" id="PTHR18966">
    <property type="entry name" value="IONOTROPIC GLUTAMATE RECEPTOR"/>
    <property type="match status" value="1"/>
</dbReference>
<comment type="caution">
    <text evidence="2">The sequence shown here is derived from an EMBL/GenBank/DDBJ whole genome shotgun (WGS) entry which is preliminary data.</text>
</comment>
<reference evidence="2 3" key="1">
    <citation type="journal article" date="2018" name="Nat. Genet.">
        <title>The Rosa genome provides new insights in the design of modern roses.</title>
        <authorList>
            <person name="Bendahmane M."/>
        </authorList>
    </citation>
    <scope>NUCLEOTIDE SEQUENCE [LARGE SCALE GENOMIC DNA]</scope>
    <source>
        <strain evidence="3">cv. Old Blush</strain>
    </source>
</reference>
<sequence>MIPYTNLGVGMWVPNAKENMWIFFKPRSKYLWITTAAFFVLTGFVVWIIEHPTNGNFQGTAAGTVFWFSFSSLLFTYNASKGHDINFLVHSAAEKFSNNLAKFVVIIWGVFSA</sequence>
<feature type="transmembrane region" description="Helical" evidence="1">
    <location>
        <begin position="61"/>
        <end position="79"/>
    </location>
</feature>
<evidence type="ECO:0000313" key="2">
    <source>
        <dbReference type="EMBL" id="PRQ56839.1"/>
    </source>
</evidence>
<proteinExistence type="predicted"/>
<keyword evidence="3" id="KW-1185">Reference proteome</keyword>
<organism evidence="2 3">
    <name type="scientific">Rosa chinensis</name>
    <name type="common">China rose</name>
    <dbReference type="NCBI Taxonomy" id="74649"/>
    <lineage>
        <taxon>Eukaryota</taxon>
        <taxon>Viridiplantae</taxon>
        <taxon>Streptophyta</taxon>
        <taxon>Embryophyta</taxon>
        <taxon>Tracheophyta</taxon>
        <taxon>Spermatophyta</taxon>
        <taxon>Magnoliopsida</taxon>
        <taxon>eudicotyledons</taxon>
        <taxon>Gunneridae</taxon>
        <taxon>Pentapetalae</taxon>
        <taxon>rosids</taxon>
        <taxon>fabids</taxon>
        <taxon>Rosales</taxon>
        <taxon>Rosaceae</taxon>
        <taxon>Rosoideae</taxon>
        <taxon>Rosoideae incertae sedis</taxon>
        <taxon>Rosa</taxon>
    </lineage>
</organism>
<keyword evidence="1" id="KW-0812">Transmembrane</keyword>
<accession>A0A2P6SDT9</accession>
<dbReference type="EMBL" id="PDCK01000039">
    <property type="protein sequence ID" value="PRQ56839.1"/>
    <property type="molecule type" value="Genomic_DNA"/>
</dbReference>
<protein>
    <submittedName>
        <fullName evidence="2">Uncharacterized protein</fullName>
    </submittedName>
</protein>
<dbReference type="AlphaFoldDB" id="A0A2P6SDT9"/>
<keyword evidence="1" id="KW-1133">Transmembrane helix</keyword>
<dbReference type="InterPro" id="IPR015683">
    <property type="entry name" value="Ionotropic_Glu_rcpt"/>
</dbReference>
<dbReference type="STRING" id="74649.A0A2P6SDT9"/>
<dbReference type="Proteomes" id="UP000238479">
    <property type="component" value="Chromosome 1"/>
</dbReference>
<dbReference type="Gramene" id="PRQ56839">
    <property type="protein sequence ID" value="PRQ56839"/>
    <property type="gene ID" value="RchiOBHm_Chr1g0341711"/>
</dbReference>
<keyword evidence="1" id="KW-0472">Membrane</keyword>
<name>A0A2P6SDT9_ROSCH</name>
<feature type="transmembrane region" description="Helical" evidence="1">
    <location>
        <begin position="30"/>
        <end position="49"/>
    </location>
</feature>